<reference evidence="1 2" key="1">
    <citation type="submission" date="2016-04" db="EMBL/GenBank/DDBJ databases">
        <title>Genome analyses suggest a sexual origin of heterokaryosis in a supposedly ancient asexual fungus.</title>
        <authorList>
            <person name="Ropars J."/>
            <person name="Sedzielewska K."/>
            <person name="Noel J."/>
            <person name="Charron P."/>
            <person name="Farinelli L."/>
            <person name="Marton T."/>
            <person name="Kruger M."/>
            <person name="Pelin A."/>
            <person name="Brachmann A."/>
            <person name="Corradi N."/>
        </authorList>
    </citation>
    <scope>NUCLEOTIDE SEQUENCE [LARGE SCALE GENOMIC DNA]</scope>
    <source>
        <strain evidence="1 2">A5</strain>
    </source>
</reference>
<evidence type="ECO:0000313" key="2">
    <source>
        <dbReference type="Proteomes" id="UP000232722"/>
    </source>
</evidence>
<dbReference type="EMBL" id="LLXJ01006117">
    <property type="protein sequence ID" value="PKB94406.1"/>
    <property type="molecule type" value="Genomic_DNA"/>
</dbReference>
<dbReference type="VEuPathDB" id="FungiDB:RhiirA1_472670"/>
<organism evidence="1 2">
    <name type="scientific">Rhizophagus irregularis</name>
    <dbReference type="NCBI Taxonomy" id="588596"/>
    <lineage>
        <taxon>Eukaryota</taxon>
        <taxon>Fungi</taxon>
        <taxon>Fungi incertae sedis</taxon>
        <taxon>Mucoromycota</taxon>
        <taxon>Glomeromycotina</taxon>
        <taxon>Glomeromycetes</taxon>
        <taxon>Glomerales</taxon>
        <taxon>Glomeraceae</taxon>
        <taxon>Rhizophagus</taxon>
    </lineage>
</organism>
<comment type="caution">
    <text evidence="1">The sequence shown here is derived from an EMBL/GenBank/DDBJ whole genome shotgun (WGS) entry which is preliminary data.</text>
</comment>
<sequence>MGVPKEEIKLLSHHRSDAGLLSYTLPPDDKKDKIIGKFMDKIHGKPTLNKAKVSDILNG</sequence>
<reference evidence="1 2" key="2">
    <citation type="submission" date="2017-09" db="EMBL/GenBank/DDBJ databases">
        <title>Extensive intraspecific genome diversity in a model arbuscular mycorrhizal fungus.</title>
        <authorList>
            <person name="Chen E.C."/>
            <person name="Morin E."/>
            <person name="Beaudet D."/>
            <person name="Noel J."/>
            <person name="Ndikumana S."/>
            <person name="Charron P."/>
            <person name="St-Onge C."/>
            <person name="Giorgi J."/>
            <person name="Grigoriev I.V."/>
            <person name="Roux C."/>
            <person name="Martin F.M."/>
            <person name="Corradi N."/>
        </authorList>
    </citation>
    <scope>NUCLEOTIDE SEQUENCE [LARGE SCALE GENOMIC DNA]</scope>
    <source>
        <strain evidence="1 2">A5</strain>
    </source>
</reference>
<dbReference type="VEuPathDB" id="FungiDB:RhiirFUN_004472"/>
<dbReference type="AlphaFoldDB" id="A0A2I1ERX8"/>
<proteinExistence type="predicted"/>
<name>A0A2I1ERX8_9GLOM</name>
<protein>
    <submittedName>
        <fullName evidence="1">Uncharacterized protein</fullName>
    </submittedName>
</protein>
<evidence type="ECO:0000313" key="1">
    <source>
        <dbReference type="EMBL" id="PKB94406.1"/>
    </source>
</evidence>
<dbReference type="Proteomes" id="UP000232722">
    <property type="component" value="Unassembled WGS sequence"/>
</dbReference>
<gene>
    <name evidence="1" type="ORF">RhiirA5_438849</name>
</gene>
<accession>A0A2I1ERX8</accession>